<evidence type="ECO:0000313" key="2">
    <source>
        <dbReference type="Proteomes" id="UP000729402"/>
    </source>
</evidence>
<dbReference type="EMBL" id="JAAALK010000081">
    <property type="protein sequence ID" value="KAG8089001.1"/>
    <property type="molecule type" value="Genomic_DNA"/>
</dbReference>
<protein>
    <submittedName>
        <fullName evidence="1">Uncharacterized protein</fullName>
    </submittedName>
</protein>
<dbReference type="Proteomes" id="UP000729402">
    <property type="component" value="Unassembled WGS sequence"/>
</dbReference>
<reference evidence="1" key="2">
    <citation type="submission" date="2021-02" db="EMBL/GenBank/DDBJ databases">
        <authorList>
            <person name="Kimball J.A."/>
            <person name="Haas M.W."/>
            <person name="Macchietto M."/>
            <person name="Kono T."/>
            <person name="Duquette J."/>
            <person name="Shao M."/>
        </authorList>
    </citation>
    <scope>NUCLEOTIDE SEQUENCE</scope>
    <source>
        <tissue evidence="1">Fresh leaf tissue</tissue>
    </source>
</reference>
<reference evidence="1" key="1">
    <citation type="journal article" date="2021" name="bioRxiv">
        <title>Whole Genome Assembly and Annotation of Northern Wild Rice, Zizania palustris L., Supports a Whole Genome Duplication in the Zizania Genus.</title>
        <authorList>
            <person name="Haas M."/>
            <person name="Kono T."/>
            <person name="Macchietto M."/>
            <person name="Millas R."/>
            <person name="McGilp L."/>
            <person name="Shao M."/>
            <person name="Duquette J."/>
            <person name="Hirsch C.N."/>
            <person name="Kimball J."/>
        </authorList>
    </citation>
    <scope>NUCLEOTIDE SEQUENCE</scope>
    <source>
        <tissue evidence="1">Fresh leaf tissue</tissue>
    </source>
</reference>
<evidence type="ECO:0000313" key="1">
    <source>
        <dbReference type="EMBL" id="KAG8089001.1"/>
    </source>
</evidence>
<sequence>MSSASVASCRCASPRNSAGLHAALAPLTLFRPHRPLAPPASHTADHLKPHLPSVAPFASAALCICAAPRNSTSLHAALVSSTLFHMHHPLAPLTSHTAGHLESSLLSTVSLAGTPSYASLLVYSDSVGSAPLHVAAIQEGPHNVQFKGLPI</sequence>
<dbReference type="AlphaFoldDB" id="A0A8J5WHF2"/>
<accession>A0A8J5WHF2</accession>
<gene>
    <name evidence="1" type="ORF">GUJ93_ZPchr0011g27784</name>
</gene>
<proteinExistence type="predicted"/>
<keyword evidence="2" id="KW-1185">Reference proteome</keyword>
<name>A0A8J5WHF2_ZIZPA</name>
<organism evidence="1 2">
    <name type="scientific">Zizania palustris</name>
    <name type="common">Northern wild rice</name>
    <dbReference type="NCBI Taxonomy" id="103762"/>
    <lineage>
        <taxon>Eukaryota</taxon>
        <taxon>Viridiplantae</taxon>
        <taxon>Streptophyta</taxon>
        <taxon>Embryophyta</taxon>
        <taxon>Tracheophyta</taxon>
        <taxon>Spermatophyta</taxon>
        <taxon>Magnoliopsida</taxon>
        <taxon>Liliopsida</taxon>
        <taxon>Poales</taxon>
        <taxon>Poaceae</taxon>
        <taxon>BOP clade</taxon>
        <taxon>Oryzoideae</taxon>
        <taxon>Oryzeae</taxon>
        <taxon>Zizaniinae</taxon>
        <taxon>Zizania</taxon>
    </lineage>
</organism>
<comment type="caution">
    <text evidence="1">The sequence shown here is derived from an EMBL/GenBank/DDBJ whole genome shotgun (WGS) entry which is preliminary data.</text>
</comment>